<sequence length="399" mass="44015">MKVAISGAGVAGPAFAHWMVCAGHDITLIEKAPTFRTGGYLIDFWGLGYAITQKMGIEDDLHAAGYRVRELRIADDNGRASARLRVDPMRRALRDRYISLPRGDLAAAIYQTVEPDIETVYSESITALDNRADGVTVAFEHRPPRQFDMVIGADGLHSNVRALAFGPDARYEHYLGCQVAACVLDGYRPCDDLVYVTHNVPGRQIGRFTLRGDRTLVLFIFRSPTPTLPTDLDSCKALLRREFADAGWESARILEALDDVEDIYLDVVSQIRMDKWSTGRVGLIGDAAACVSLLAGEGTGLAIAEAYVLAGELTRAGDDIGAAFEAYENRLRGFIGAKQDGAQRFISFFATRTKLGIWLRNLAVRTIDIPPVGNLVMGRILRDDIVLPEYELPDRKPRR</sequence>
<dbReference type="Proteomes" id="UP000053707">
    <property type="component" value="Unassembled WGS sequence"/>
</dbReference>
<dbReference type="PANTHER" id="PTHR46865">
    <property type="entry name" value="OXIDOREDUCTASE-RELATED"/>
    <property type="match status" value="1"/>
</dbReference>
<protein>
    <recommendedName>
        <fullName evidence="1">FAD-binding domain-containing protein</fullName>
    </recommendedName>
</protein>
<dbReference type="SUPFAM" id="SSF51905">
    <property type="entry name" value="FAD/NAD(P)-binding domain"/>
    <property type="match status" value="1"/>
</dbReference>
<dbReference type="InterPro" id="IPR051704">
    <property type="entry name" value="FAD_aromatic-hydroxylase"/>
</dbReference>
<dbReference type="PRINTS" id="PR00420">
    <property type="entry name" value="RNGMNOXGNASE"/>
</dbReference>
<dbReference type="NCBIfam" id="NF005761">
    <property type="entry name" value="PRK07588.1"/>
    <property type="match status" value="1"/>
</dbReference>
<dbReference type="AlphaFoldDB" id="A0A101A1N2"/>
<organism evidence="2 3">
    <name type="scientific">Mycobacterium lehmannii</name>
    <dbReference type="NCBI Taxonomy" id="2048550"/>
    <lineage>
        <taxon>Bacteria</taxon>
        <taxon>Bacillati</taxon>
        <taxon>Actinomycetota</taxon>
        <taxon>Actinomycetes</taxon>
        <taxon>Mycobacteriales</taxon>
        <taxon>Mycobacteriaceae</taxon>
        <taxon>Mycobacterium</taxon>
    </lineage>
</organism>
<keyword evidence="3" id="KW-1185">Reference proteome</keyword>
<dbReference type="EMBL" id="LQIR01000044">
    <property type="protein sequence ID" value="KUI11183.1"/>
    <property type="molecule type" value="Genomic_DNA"/>
</dbReference>
<dbReference type="Gene3D" id="3.50.50.60">
    <property type="entry name" value="FAD/NAD(P)-binding domain"/>
    <property type="match status" value="1"/>
</dbReference>
<evidence type="ECO:0000313" key="2">
    <source>
        <dbReference type="EMBL" id="KUI11183.1"/>
    </source>
</evidence>
<reference evidence="2 3" key="1">
    <citation type="submission" date="2016-01" db="EMBL/GenBank/DDBJ databases">
        <authorList>
            <consortium name="TB Trials Study Group"/>
            <person name="Sutton G."/>
            <person name="Brinkac L."/>
            <person name="Sanka R."/>
            <person name="Adams M."/>
            <person name="Lau E.L."/>
            <person name="Macaden R."/>
            <person name="Grewal H.M.S."/>
        </authorList>
    </citation>
    <scope>NUCLEOTIDE SEQUENCE [LARGE SCALE GENOMIC DNA]</scope>
    <source>
        <strain evidence="2 3">IS-1744</strain>
    </source>
</reference>
<dbReference type="Pfam" id="PF01494">
    <property type="entry name" value="FAD_binding_3"/>
    <property type="match status" value="1"/>
</dbReference>
<dbReference type="GO" id="GO:0071949">
    <property type="term" value="F:FAD binding"/>
    <property type="evidence" value="ECO:0007669"/>
    <property type="project" value="InterPro"/>
</dbReference>
<feature type="domain" description="FAD-binding" evidence="1">
    <location>
        <begin position="2"/>
        <end position="314"/>
    </location>
</feature>
<gene>
    <name evidence="2" type="ORF">AU192_21325</name>
</gene>
<evidence type="ECO:0000313" key="3">
    <source>
        <dbReference type="Proteomes" id="UP000053707"/>
    </source>
</evidence>
<comment type="caution">
    <text evidence="2">The sequence shown here is derived from an EMBL/GenBank/DDBJ whole genome shotgun (WGS) entry which is preliminary data.</text>
</comment>
<dbReference type="RefSeq" id="WP_064399127.1">
    <property type="nucleotide sequence ID" value="NZ_LQIR01000044.1"/>
</dbReference>
<evidence type="ECO:0000259" key="1">
    <source>
        <dbReference type="Pfam" id="PF01494"/>
    </source>
</evidence>
<name>A0A101A1N2_9MYCO</name>
<dbReference type="PANTHER" id="PTHR46865:SF8">
    <property type="entry name" value="POSSIBLE OXIDOREDUCTASE"/>
    <property type="match status" value="1"/>
</dbReference>
<dbReference type="InterPro" id="IPR036188">
    <property type="entry name" value="FAD/NAD-bd_sf"/>
</dbReference>
<accession>A0A101A1N2</accession>
<dbReference type="InterPro" id="IPR002938">
    <property type="entry name" value="FAD-bd"/>
</dbReference>
<dbReference type="Gene3D" id="3.30.9.10">
    <property type="entry name" value="D-Amino Acid Oxidase, subunit A, domain 2"/>
    <property type="match status" value="1"/>
</dbReference>
<proteinExistence type="predicted"/>